<name>A0A2S2DGT6_9BURK</name>
<proteinExistence type="predicted"/>
<dbReference type="EMBL" id="CP029343">
    <property type="protein sequence ID" value="AWL04289.1"/>
    <property type="molecule type" value="Genomic_DNA"/>
</dbReference>
<dbReference type="KEGG" id="mtim:DIR46_07460"/>
<evidence type="ECO:0000313" key="2">
    <source>
        <dbReference type="Proteomes" id="UP000245820"/>
    </source>
</evidence>
<accession>A0A2S2DGT6</accession>
<gene>
    <name evidence="1" type="ORF">DIR46_07460</name>
</gene>
<protein>
    <submittedName>
        <fullName evidence="1">Uncharacterized protein</fullName>
    </submittedName>
</protein>
<dbReference type="RefSeq" id="WP_109344674.1">
    <property type="nucleotide sequence ID" value="NZ_CP029343.1"/>
</dbReference>
<sequence length="328" mass="34545">MAVETQRLIRKTAILAKLEEEYGVDSIPEGAANALVISNVSINALNAEWIKRDIIREYLGASEELPGASYVECGFDIELVGAGTAGKAPAWGPLMRSIGFAEIITAGVRVDYVPISGGFESSSIYYFDDGVLHKLLGVRGTASLNLTVGEKPVISFKLIGVDGGIAALNNPSTTLTAWRVPQIVTDDNSGNITIGATHGIATAPAFVGGVEYPSQGLTIDLGVTATFQKILGGKSVAITDREVTGAVKLKQTAAQEVSFMGKVKAATKETLGLIHGTVPNDKVAVFLPAAQFKEPTKEELNGERLIGYNVRATPVAGNDEIRIITSFA</sequence>
<organism evidence="1 2">
    <name type="scientific">Massilia oculi</name>
    <dbReference type="NCBI Taxonomy" id="945844"/>
    <lineage>
        <taxon>Bacteria</taxon>
        <taxon>Pseudomonadati</taxon>
        <taxon>Pseudomonadota</taxon>
        <taxon>Betaproteobacteria</taxon>
        <taxon>Burkholderiales</taxon>
        <taxon>Oxalobacteraceae</taxon>
        <taxon>Telluria group</taxon>
        <taxon>Massilia</taxon>
    </lineage>
</organism>
<dbReference type="AlphaFoldDB" id="A0A2S2DGT6"/>
<reference evidence="1 2" key="1">
    <citation type="submission" date="2018-05" db="EMBL/GenBank/DDBJ databases">
        <title>Complete genome sequence of Massilia oculi sp. nov. CCUG 43427T (=DSM 26321T), the type strain of M. oculi, and comparison with genome sequences of other Massilia strains.</title>
        <authorList>
            <person name="Zhu B."/>
        </authorList>
    </citation>
    <scope>NUCLEOTIDE SEQUENCE [LARGE SCALE GENOMIC DNA]</scope>
    <source>
        <strain evidence="1 2">CCUG 43427</strain>
    </source>
</reference>
<dbReference type="Proteomes" id="UP000245820">
    <property type="component" value="Chromosome"/>
</dbReference>
<dbReference type="OrthoDB" id="6147138at2"/>
<keyword evidence="2" id="KW-1185">Reference proteome</keyword>
<evidence type="ECO:0000313" key="1">
    <source>
        <dbReference type="EMBL" id="AWL04289.1"/>
    </source>
</evidence>